<dbReference type="GO" id="GO:0006508">
    <property type="term" value="P:proteolysis"/>
    <property type="evidence" value="ECO:0007669"/>
    <property type="project" value="InterPro"/>
</dbReference>
<name>A0A4R5QM51_9PROT</name>
<proteinExistence type="predicted"/>
<evidence type="ECO:0000256" key="1">
    <source>
        <dbReference type="SAM" id="MobiDB-lite"/>
    </source>
</evidence>
<dbReference type="Proteomes" id="UP000295096">
    <property type="component" value="Unassembled WGS sequence"/>
</dbReference>
<dbReference type="PANTHER" id="PTHR10443">
    <property type="entry name" value="MICROSOMAL DIPEPTIDASE"/>
    <property type="match status" value="1"/>
</dbReference>
<dbReference type="OrthoDB" id="9804920at2"/>
<sequence>MSDIHAATLCLDTHVDIRWPDPPDPLTEGPMRVDFPKMTRGGLNAAIFIAYVGQGKRDAAGHAAAAERAEAMLRHIRARADGAAHHFCATADELEACFAAGALAVMSAVENGYSMGHDLGAPARWKALGACYLTLTHDGHNDLSDSARPRPQLGDAPAEHGGLSPLGRAAIGALNRAGMLVDVSHVSKQGMLQAAEVSRTPVVATHTACRALCDHPRGIDDEQLDALRRVGGLAQITAVPAFLRKVPDGQRNPASVEDMADHVDHAVNRIGVEHVGVSSDFDGGGAVEGWQNAAETPGLSAALLRRGYGPRELRLLWSGNFIRLLRQAEAAAG</sequence>
<dbReference type="AlphaFoldDB" id="A0A4R5QM51"/>
<dbReference type="RefSeq" id="WP_133287239.1">
    <property type="nucleotide sequence ID" value="NZ_SMSJ01000003.1"/>
</dbReference>
<reference evidence="2 3" key="1">
    <citation type="journal article" date="2016" name="J. Microbiol.">
        <title>Dankookia rubra gen. nov., sp. nov., an alphaproteobacterium isolated from sediment of a shallow stream.</title>
        <authorList>
            <person name="Kim W.H."/>
            <person name="Kim D.H."/>
            <person name="Kang K."/>
            <person name="Ahn T.Y."/>
        </authorList>
    </citation>
    <scope>NUCLEOTIDE SEQUENCE [LARGE SCALE GENOMIC DNA]</scope>
    <source>
        <strain evidence="2 3">JCM30602</strain>
    </source>
</reference>
<dbReference type="Gene3D" id="3.20.20.140">
    <property type="entry name" value="Metal-dependent hydrolases"/>
    <property type="match status" value="1"/>
</dbReference>
<dbReference type="PROSITE" id="PS51365">
    <property type="entry name" value="RENAL_DIPEPTIDASE_2"/>
    <property type="match status" value="1"/>
</dbReference>
<dbReference type="Pfam" id="PF01244">
    <property type="entry name" value="Peptidase_M19"/>
    <property type="match status" value="1"/>
</dbReference>
<evidence type="ECO:0000313" key="3">
    <source>
        <dbReference type="Proteomes" id="UP000295096"/>
    </source>
</evidence>
<keyword evidence="3" id="KW-1185">Reference proteome</keyword>
<dbReference type="InterPro" id="IPR032466">
    <property type="entry name" value="Metal_Hydrolase"/>
</dbReference>
<accession>A0A4R5QM51</accession>
<organism evidence="2 3">
    <name type="scientific">Dankookia rubra</name>
    <dbReference type="NCBI Taxonomy" id="1442381"/>
    <lineage>
        <taxon>Bacteria</taxon>
        <taxon>Pseudomonadati</taxon>
        <taxon>Pseudomonadota</taxon>
        <taxon>Alphaproteobacteria</taxon>
        <taxon>Acetobacterales</taxon>
        <taxon>Roseomonadaceae</taxon>
        <taxon>Dankookia</taxon>
    </lineage>
</organism>
<feature type="region of interest" description="Disordered" evidence="1">
    <location>
        <begin position="142"/>
        <end position="161"/>
    </location>
</feature>
<comment type="caution">
    <text evidence="2">The sequence shown here is derived from an EMBL/GenBank/DDBJ whole genome shotgun (WGS) entry which is preliminary data.</text>
</comment>
<protein>
    <submittedName>
        <fullName evidence="2">Membrane dipeptidase</fullName>
    </submittedName>
</protein>
<evidence type="ECO:0000313" key="2">
    <source>
        <dbReference type="EMBL" id="TDH63959.1"/>
    </source>
</evidence>
<dbReference type="SUPFAM" id="SSF51556">
    <property type="entry name" value="Metallo-dependent hydrolases"/>
    <property type="match status" value="1"/>
</dbReference>
<dbReference type="EMBL" id="SMSJ01000003">
    <property type="protein sequence ID" value="TDH63959.1"/>
    <property type="molecule type" value="Genomic_DNA"/>
</dbReference>
<gene>
    <name evidence="2" type="ORF">E2C06_03785</name>
</gene>
<dbReference type="PANTHER" id="PTHR10443:SF12">
    <property type="entry name" value="DIPEPTIDASE"/>
    <property type="match status" value="1"/>
</dbReference>
<dbReference type="GO" id="GO:0070573">
    <property type="term" value="F:metallodipeptidase activity"/>
    <property type="evidence" value="ECO:0007669"/>
    <property type="project" value="InterPro"/>
</dbReference>
<dbReference type="InterPro" id="IPR008257">
    <property type="entry name" value="Pept_M19"/>
</dbReference>